<dbReference type="STRING" id="93759.A0A1R3GAT8"/>
<keyword evidence="4" id="KW-1185">Reference proteome</keyword>
<dbReference type="PANTHER" id="PTHR32410">
    <property type="entry name" value="CYSTEINE/HISTIDINE-RICH C1 DOMAIN FAMILY PROTEIN"/>
    <property type="match status" value="1"/>
</dbReference>
<dbReference type="InterPro" id="IPR046349">
    <property type="entry name" value="C1-like_sf"/>
</dbReference>
<dbReference type="Pfam" id="PF03107">
    <property type="entry name" value="C1_2"/>
    <property type="match status" value="2"/>
</dbReference>
<dbReference type="EMBL" id="AWUE01023028">
    <property type="protein sequence ID" value="OMO55183.1"/>
    <property type="molecule type" value="Genomic_DNA"/>
</dbReference>
<evidence type="ECO:0000256" key="1">
    <source>
        <dbReference type="ARBA" id="ARBA00022737"/>
    </source>
</evidence>
<reference evidence="4" key="1">
    <citation type="submission" date="2013-09" db="EMBL/GenBank/DDBJ databases">
        <title>Corchorus olitorius genome sequencing.</title>
        <authorList>
            <person name="Alam M."/>
            <person name="Haque M.S."/>
            <person name="Islam M.S."/>
            <person name="Emdad E.M."/>
            <person name="Islam M.M."/>
            <person name="Ahmed B."/>
            <person name="Halim A."/>
            <person name="Hossen Q.M.M."/>
            <person name="Hossain M.Z."/>
            <person name="Ahmed R."/>
            <person name="Khan M.M."/>
            <person name="Islam R."/>
            <person name="Rashid M.M."/>
            <person name="Khan S.A."/>
            <person name="Rahman M.S."/>
            <person name="Alam M."/>
            <person name="Yahiya A.S."/>
            <person name="Khan M.S."/>
            <person name="Azam M.S."/>
            <person name="Haque T."/>
            <person name="Lashkar M.Z.H."/>
            <person name="Akhand A.I."/>
            <person name="Morshed G."/>
            <person name="Roy S."/>
            <person name="Uddin K.S."/>
            <person name="Rabeya T."/>
            <person name="Hossain A.S."/>
            <person name="Chowdhury A."/>
            <person name="Snigdha A.R."/>
            <person name="Mortoza M.S."/>
            <person name="Matin S.A."/>
            <person name="Hoque S.M.E."/>
            <person name="Islam M.K."/>
            <person name="Roy D.K."/>
            <person name="Haider R."/>
            <person name="Moosa M.M."/>
            <person name="Elias S.M."/>
            <person name="Hasan A.M."/>
            <person name="Jahan S."/>
            <person name="Shafiuddin M."/>
            <person name="Mahmood N."/>
            <person name="Shommy N.S."/>
        </authorList>
    </citation>
    <scope>NUCLEOTIDE SEQUENCE [LARGE SCALE GENOMIC DNA]</scope>
    <source>
        <strain evidence="4">cv. O-4</strain>
    </source>
</reference>
<dbReference type="AlphaFoldDB" id="A0A1R3GAT8"/>
<comment type="caution">
    <text evidence="3">The sequence shown here is derived from an EMBL/GenBank/DDBJ whole genome shotgun (WGS) entry which is preliminary data.</text>
</comment>
<accession>A0A1R3GAT8</accession>
<dbReference type="Proteomes" id="UP000187203">
    <property type="component" value="Unassembled WGS sequence"/>
</dbReference>
<dbReference type="PANTHER" id="PTHR32410:SF163">
    <property type="entry name" value="DC1 DOMAIN-CONTAINING PROTEIN"/>
    <property type="match status" value="1"/>
</dbReference>
<keyword evidence="1" id="KW-0677">Repeat</keyword>
<evidence type="ECO:0000313" key="4">
    <source>
        <dbReference type="Proteomes" id="UP000187203"/>
    </source>
</evidence>
<evidence type="ECO:0000259" key="2">
    <source>
        <dbReference type="Pfam" id="PF03107"/>
    </source>
</evidence>
<sequence length="556" mass="64356">MIFIENHNNEVRDDCRGCRKLLSGPIYKCLDCYMFFFHKKCSELPLQINNPYDRAHPLSLILRNPTAHQQNCSCSLCKIKWNGIVYCCLFCNIELTPEDVSAPSTIIAAGDETPWTLVSCRISFICDFCGDDGDRTPYISAAGDLILHKDCISMPKAIRIARYPHPICHVYSVQQNQVEDQLDCRICHENVNVRYGCYCCCASDCNYIAHVNCATDKDIWDGTVLLEDDIEMWKAGLGNESMNMITDVISEVRVGEDVMAREIKHAFHDHNLILAFAGEIEDDYICICDGCGLLIEDDYIYNYQQCNFVLHKSCAELPREKGVPAHKHVLRLTNNDQLFWCDACSMYRHGFSYMCDQGVRNDIFFGKRDNDFEIDVQCSLLPDTLRHPSHQHPLFFSHNFHGLCSGGCSTEWKRLAYRCTKRCEFAIDFDCLVLPHKAWYKYDKHLLTLTYNDNSDPNQVYCDFCEEERDPKPWFYHCSDCDNSLHKECALGQIPFIKLIGSRYHTYMHQHTLTFVKNIWNCPLCIVCGKVCYRQTLECKESGCDFTVHWDCQWKL</sequence>
<dbReference type="InterPro" id="IPR053192">
    <property type="entry name" value="Vacuole_Formation_Reg"/>
</dbReference>
<gene>
    <name evidence="3" type="ORF">COLO4_36154</name>
</gene>
<feature type="domain" description="DC1" evidence="2">
    <location>
        <begin position="442"/>
        <end position="490"/>
    </location>
</feature>
<organism evidence="3 4">
    <name type="scientific">Corchorus olitorius</name>
    <dbReference type="NCBI Taxonomy" id="93759"/>
    <lineage>
        <taxon>Eukaryota</taxon>
        <taxon>Viridiplantae</taxon>
        <taxon>Streptophyta</taxon>
        <taxon>Embryophyta</taxon>
        <taxon>Tracheophyta</taxon>
        <taxon>Spermatophyta</taxon>
        <taxon>Magnoliopsida</taxon>
        <taxon>eudicotyledons</taxon>
        <taxon>Gunneridae</taxon>
        <taxon>Pentapetalae</taxon>
        <taxon>rosids</taxon>
        <taxon>malvids</taxon>
        <taxon>Malvales</taxon>
        <taxon>Malvaceae</taxon>
        <taxon>Grewioideae</taxon>
        <taxon>Apeibeae</taxon>
        <taxon>Corchorus</taxon>
    </lineage>
</organism>
<dbReference type="InterPro" id="IPR004146">
    <property type="entry name" value="DC1"/>
</dbReference>
<protein>
    <submittedName>
        <fullName evidence="3">C1-like protein</fullName>
    </submittedName>
</protein>
<dbReference type="OrthoDB" id="995737at2759"/>
<name>A0A1R3GAT8_9ROSI</name>
<dbReference type="SUPFAM" id="SSF57889">
    <property type="entry name" value="Cysteine-rich domain"/>
    <property type="match status" value="5"/>
</dbReference>
<feature type="domain" description="DC1" evidence="2">
    <location>
        <begin position="267"/>
        <end position="315"/>
    </location>
</feature>
<evidence type="ECO:0000313" key="3">
    <source>
        <dbReference type="EMBL" id="OMO55183.1"/>
    </source>
</evidence>
<proteinExistence type="predicted"/>